<reference evidence="1 2" key="1">
    <citation type="submission" date="2014-04" db="EMBL/GenBank/DDBJ databases">
        <authorList>
            <consortium name="DOE Joint Genome Institute"/>
            <person name="Kuo A."/>
            <person name="Gay G."/>
            <person name="Dore J."/>
            <person name="Kohler A."/>
            <person name="Nagy L.G."/>
            <person name="Floudas D."/>
            <person name="Copeland A."/>
            <person name="Barry K.W."/>
            <person name="Cichocki N."/>
            <person name="Veneault-Fourrey C."/>
            <person name="LaButti K."/>
            <person name="Lindquist E.A."/>
            <person name="Lipzen A."/>
            <person name="Lundell T."/>
            <person name="Morin E."/>
            <person name="Murat C."/>
            <person name="Sun H."/>
            <person name="Tunlid A."/>
            <person name="Henrissat B."/>
            <person name="Grigoriev I.V."/>
            <person name="Hibbett D.S."/>
            <person name="Martin F."/>
            <person name="Nordberg H.P."/>
            <person name="Cantor M.N."/>
            <person name="Hua S.X."/>
        </authorList>
    </citation>
    <scope>NUCLEOTIDE SEQUENCE [LARGE SCALE GENOMIC DNA]</scope>
    <source>
        <strain evidence="2">h7</strain>
    </source>
</reference>
<dbReference type="SUPFAM" id="SSF48452">
    <property type="entry name" value="TPR-like"/>
    <property type="match status" value="1"/>
</dbReference>
<dbReference type="Gene3D" id="3.40.50.300">
    <property type="entry name" value="P-loop containing nucleotide triphosphate hydrolases"/>
    <property type="match status" value="1"/>
</dbReference>
<dbReference type="OrthoDB" id="3052556at2759"/>
<dbReference type="Gene3D" id="1.25.40.10">
    <property type="entry name" value="Tetratricopeptide repeat domain"/>
    <property type="match status" value="2"/>
</dbReference>
<dbReference type="PANTHER" id="PTHR47691">
    <property type="entry name" value="REGULATOR-RELATED"/>
    <property type="match status" value="1"/>
</dbReference>
<organism evidence="1 2">
    <name type="scientific">Hebeloma cylindrosporum</name>
    <dbReference type="NCBI Taxonomy" id="76867"/>
    <lineage>
        <taxon>Eukaryota</taxon>
        <taxon>Fungi</taxon>
        <taxon>Dikarya</taxon>
        <taxon>Basidiomycota</taxon>
        <taxon>Agaricomycotina</taxon>
        <taxon>Agaricomycetes</taxon>
        <taxon>Agaricomycetidae</taxon>
        <taxon>Agaricales</taxon>
        <taxon>Agaricineae</taxon>
        <taxon>Hymenogastraceae</taxon>
        <taxon>Hebeloma</taxon>
    </lineage>
</organism>
<name>A0A0C3CZY5_HEBCY</name>
<reference evidence="2" key="2">
    <citation type="submission" date="2015-01" db="EMBL/GenBank/DDBJ databases">
        <title>Evolutionary Origins and Diversification of the Mycorrhizal Mutualists.</title>
        <authorList>
            <consortium name="DOE Joint Genome Institute"/>
            <consortium name="Mycorrhizal Genomics Consortium"/>
            <person name="Kohler A."/>
            <person name="Kuo A."/>
            <person name="Nagy L.G."/>
            <person name="Floudas D."/>
            <person name="Copeland A."/>
            <person name="Barry K.W."/>
            <person name="Cichocki N."/>
            <person name="Veneault-Fourrey C."/>
            <person name="LaButti K."/>
            <person name="Lindquist E.A."/>
            <person name="Lipzen A."/>
            <person name="Lundell T."/>
            <person name="Morin E."/>
            <person name="Murat C."/>
            <person name="Riley R."/>
            <person name="Ohm R."/>
            <person name="Sun H."/>
            <person name="Tunlid A."/>
            <person name="Henrissat B."/>
            <person name="Grigoriev I.V."/>
            <person name="Hibbett D.S."/>
            <person name="Martin F."/>
        </authorList>
    </citation>
    <scope>NUCLEOTIDE SEQUENCE [LARGE SCALE GENOMIC DNA]</scope>
    <source>
        <strain evidence="2">h7</strain>
    </source>
</reference>
<evidence type="ECO:0008006" key="3">
    <source>
        <dbReference type="Google" id="ProtNLM"/>
    </source>
</evidence>
<dbReference type="SUPFAM" id="SSF52540">
    <property type="entry name" value="P-loop containing nucleoside triphosphate hydrolases"/>
    <property type="match status" value="1"/>
</dbReference>
<dbReference type="CDD" id="cd21037">
    <property type="entry name" value="MLKL_NTD"/>
    <property type="match status" value="1"/>
</dbReference>
<dbReference type="InterPro" id="IPR059179">
    <property type="entry name" value="MLKL-like_MCAfunc"/>
</dbReference>
<accession>A0A0C3CZY5</accession>
<gene>
    <name evidence="1" type="ORF">M413DRAFT_21884</name>
</gene>
<sequence length="966" mass="108118">MNSDHDSGCFSASWWPPSRRKLKKVQEKGGNHLLSAETEESSFAPTKTEYAFEATKKTIEILQGAAGLVGVPLVKEVLDAVNEVQEKVIELKNRVAEFLLVIAKVGTNLEDSLSKTSKNVMDELKELKICLASITHRLQAINDQNFILTTLLPGANRRKIDDCVTAFQDSIARFQTLRGLHAAEDLSKLQTQLADIHGLATAMAQKVDLIGDQVHDMKSSVDDLKAMMIRVDRDASIASAAEMPLPPAIFIGRDAVVNRIAGHLVSGDISRSRVFILAPGGTGKTSTSLAVMRHPSVLKKFPKGRQFWVPCISAKSPAAFLAHLSRHLGVTRQTGELLDDILATLKTTEEPCVILLDNFETPWHPVEGNQETVRDVLRALALLPHISILVTMRSEFPPLDEWICEPLSHVEPQDSRQIYTAIDPRAGNDPKLDELLQELGHLPYAVTLMATLGKRSLSNPSRLLERWNETGTDMLSKGQGGMDHSIELSLQFVAGSPNALMLLQALSMLPAGLNHSHLDFWVPSWQPEAVDALRDAALVLVIVEETGNVQEHRLFVIPVVQSYMNQHNRIPEDIRQGIYTSCCRFLDQHKSPLNGPNDPDFKRDIAAIASQSRNMQALLTEIIHDETGTTGPLYSPSSSSFPDTDHPVSINPMVQHERLDALLTFAWYQRWTKPRTMVAEYALTLAKRANDTQKVADAISCLGFILMRQNKYLAGRARFDEAKDLFAALGDDLRACRCEMQSVRAATYYFGADEQVLLEAQSRWSSHSHNVEISAFMEYYSGEVHFYLMHTEKALEELQRAKRLFVELDYHHEAADCMLSTGRSFAVLGQYHRALEVVEEAIPLYERLGMPDDRSFINKSRHLKGANVWGEELTTTLEAALKRTQELGKPLHVALVLDEFGELYVRRKDWAAARLTYQELLKQLDGLSDYTTSRVRTNTKHNMLYIAAREANGLDCGIEFRPPQRF</sequence>
<dbReference type="PANTHER" id="PTHR47691:SF3">
    <property type="entry name" value="HTH-TYPE TRANSCRIPTIONAL REGULATOR RV0890C-RELATED"/>
    <property type="match status" value="1"/>
</dbReference>
<dbReference type="HOGENOM" id="CLU_010537_0_0_1"/>
<protein>
    <recommendedName>
        <fullName evidence="3">AAA+ ATPase domain-containing protein</fullName>
    </recommendedName>
</protein>
<dbReference type="EMBL" id="KN831768">
    <property type="protein sequence ID" value="KIM49724.1"/>
    <property type="molecule type" value="Genomic_DNA"/>
</dbReference>
<keyword evidence="2" id="KW-1185">Reference proteome</keyword>
<dbReference type="InterPro" id="IPR027417">
    <property type="entry name" value="P-loop_NTPase"/>
</dbReference>
<evidence type="ECO:0000313" key="2">
    <source>
        <dbReference type="Proteomes" id="UP000053424"/>
    </source>
</evidence>
<dbReference type="InterPro" id="IPR011990">
    <property type="entry name" value="TPR-like_helical_dom_sf"/>
</dbReference>
<proteinExistence type="predicted"/>
<dbReference type="Proteomes" id="UP000053424">
    <property type="component" value="Unassembled WGS sequence"/>
</dbReference>
<dbReference type="AlphaFoldDB" id="A0A0C3CZY5"/>
<evidence type="ECO:0000313" key="1">
    <source>
        <dbReference type="EMBL" id="KIM49724.1"/>
    </source>
</evidence>
<dbReference type="STRING" id="686832.A0A0C3CZY5"/>